<accession>A0ACB8QWB3</accession>
<sequence>MLFDASSLDPYNLYRDDQAVSSPPQMMQSDVEDSSSGDDQPPSCPTLSSSVTSPAGSTDPATPPRCADSLSDDLVAAIVRRSSRLPSWSHRRITPDEHEPQNPSQDEDAWPTSIPSDMAIFSTDDSAHDVDRKRKADDKGSEPIPKKRRRSGAEPEHPVPFPSLGPLEMFEYEFQLTAPSLPQVFDPVPEIPDFSAFADVFNEPVASIGFPISCVRPVEQPDENDLAFGTERTSPTLPVLGLDQRPDASQVLPSASTSSAAMPPTPPPNSATPSINYDASGATLLTATAHGHSTPASFISTIGSFVSSADNTEYDARARRPESATLEFVYPEESDPFVEFYASVASSQPSAHEPAFSPPIVHVPTPQRAYAPSLSTLESSLNVLTDPHGQPIYTSPVEGQQQHASVPTYEVPAVAQSSQPDVPFFPTPAQIVQQQYSLYSVGQGPSTPAQPTRIVVNGRSVYACHLCERTFDMANGLSLHIRWHRKQCEQAYRPPAVVHPRRRALTMPSSVQQPLFVLPTEASSPPSLLGGYILNFTAKQGAVQPQYVVVSAIVDGKPVPVLAPLATSPSFVQQAGMQQAHISYA</sequence>
<protein>
    <submittedName>
        <fullName evidence="1">Uncharacterized protein</fullName>
    </submittedName>
</protein>
<reference evidence="1" key="2">
    <citation type="journal article" date="2022" name="New Phytol.">
        <title>Evolutionary transition to the ectomycorrhizal habit in the genomes of a hyperdiverse lineage of mushroom-forming fungi.</title>
        <authorList>
            <person name="Looney B."/>
            <person name="Miyauchi S."/>
            <person name="Morin E."/>
            <person name="Drula E."/>
            <person name="Courty P.E."/>
            <person name="Kohler A."/>
            <person name="Kuo A."/>
            <person name="LaButti K."/>
            <person name="Pangilinan J."/>
            <person name="Lipzen A."/>
            <person name="Riley R."/>
            <person name="Andreopoulos W."/>
            <person name="He G."/>
            <person name="Johnson J."/>
            <person name="Nolan M."/>
            <person name="Tritt A."/>
            <person name="Barry K.W."/>
            <person name="Grigoriev I.V."/>
            <person name="Nagy L.G."/>
            <person name="Hibbett D."/>
            <person name="Henrissat B."/>
            <person name="Matheny P.B."/>
            <person name="Labbe J."/>
            <person name="Martin F.M."/>
        </authorList>
    </citation>
    <scope>NUCLEOTIDE SEQUENCE</scope>
    <source>
        <strain evidence="1">EC-137</strain>
    </source>
</reference>
<organism evidence="1 2">
    <name type="scientific">Vararia minispora EC-137</name>
    <dbReference type="NCBI Taxonomy" id="1314806"/>
    <lineage>
        <taxon>Eukaryota</taxon>
        <taxon>Fungi</taxon>
        <taxon>Dikarya</taxon>
        <taxon>Basidiomycota</taxon>
        <taxon>Agaricomycotina</taxon>
        <taxon>Agaricomycetes</taxon>
        <taxon>Russulales</taxon>
        <taxon>Lachnocladiaceae</taxon>
        <taxon>Vararia</taxon>
    </lineage>
</organism>
<reference evidence="1" key="1">
    <citation type="submission" date="2021-02" db="EMBL/GenBank/DDBJ databases">
        <authorList>
            <consortium name="DOE Joint Genome Institute"/>
            <person name="Ahrendt S."/>
            <person name="Looney B.P."/>
            <person name="Miyauchi S."/>
            <person name="Morin E."/>
            <person name="Drula E."/>
            <person name="Courty P.E."/>
            <person name="Chicoki N."/>
            <person name="Fauchery L."/>
            <person name="Kohler A."/>
            <person name="Kuo A."/>
            <person name="Labutti K."/>
            <person name="Pangilinan J."/>
            <person name="Lipzen A."/>
            <person name="Riley R."/>
            <person name="Andreopoulos W."/>
            <person name="He G."/>
            <person name="Johnson J."/>
            <person name="Barry K.W."/>
            <person name="Grigoriev I.V."/>
            <person name="Nagy L."/>
            <person name="Hibbett D."/>
            <person name="Henrissat B."/>
            <person name="Matheny P.B."/>
            <person name="Labbe J."/>
            <person name="Martin F."/>
        </authorList>
    </citation>
    <scope>NUCLEOTIDE SEQUENCE</scope>
    <source>
        <strain evidence="1">EC-137</strain>
    </source>
</reference>
<dbReference type="EMBL" id="MU273479">
    <property type="protein sequence ID" value="KAI0035835.1"/>
    <property type="molecule type" value="Genomic_DNA"/>
</dbReference>
<keyword evidence="2" id="KW-1185">Reference proteome</keyword>
<proteinExistence type="predicted"/>
<name>A0ACB8QWB3_9AGAM</name>
<evidence type="ECO:0000313" key="2">
    <source>
        <dbReference type="Proteomes" id="UP000814128"/>
    </source>
</evidence>
<comment type="caution">
    <text evidence="1">The sequence shown here is derived from an EMBL/GenBank/DDBJ whole genome shotgun (WGS) entry which is preliminary data.</text>
</comment>
<gene>
    <name evidence="1" type="ORF">K488DRAFT_68151</name>
</gene>
<dbReference type="Proteomes" id="UP000814128">
    <property type="component" value="Unassembled WGS sequence"/>
</dbReference>
<evidence type="ECO:0000313" key="1">
    <source>
        <dbReference type="EMBL" id="KAI0035835.1"/>
    </source>
</evidence>